<reference evidence="1" key="1">
    <citation type="submission" date="2023-08" db="EMBL/GenBank/DDBJ databases">
        <title>A de novo genome assembly of Solanum verrucosum Schlechtendal, a Mexican diploid species geographically isolated from the other diploid A-genome species in potato relatives.</title>
        <authorList>
            <person name="Hosaka K."/>
        </authorList>
    </citation>
    <scope>NUCLEOTIDE SEQUENCE</scope>
    <source>
        <tissue evidence="1">Young leaves</tissue>
    </source>
</reference>
<proteinExistence type="predicted"/>
<accession>A0AAF0PN68</accession>
<dbReference type="Gene3D" id="3.30.70.270">
    <property type="match status" value="1"/>
</dbReference>
<evidence type="ECO:0000313" key="1">
    <source>
        <dbReference type="EMBL" id="WMV07812.1"/>
    </source>
</evidence>
<dbReference type="PANTHER" id="PTHR24559:SF444">
    <property type="entry name" value="REVERSE TRANSCRIPTASE DOMAIN-CONTAINING PROTEIN"/>
    <property type="match status" value="1"/>
</dbReference>
<dbReference type="InterPro" id="IPR053134">
    <property type="entry name" value="RNA-dir_DNA_polymerase"/>
</dbReference>
<dbReference type="EMBL" id="CP133612">
    <property type="protein sequence ID" value="WMV07812.1"/>
    <property type="molecule type" value="Genomic_DNA"/>
</dbReference>
<dbReference type="AlphaFoldDB" id="A0AAF0PN68"/>
<dbReference type="InterPro" id="IPR043502">
    <property type="entry name" value="DNA/RNA_pol_sf"/>
</dbReference>
<evidence type="ECO:0000313" key="2">
    <source>
        <dbReference type="Proteomes" id="UP001234989"/>
    </source>
</evidence>
<name>A0AAF0PN68_SOLVR</name>
<dbReference type="InterPro" id="IPR043128">
    <property type="entry name" value="Rev_trsase/Diguanyl_cyclase"/>
</dbReference>
<dbReference type="PANTHER" id="PTHR24559">
    <property type="entry name" value="TRANSPOSON TY3-I GAG-POL POLYPROTEIN"/>
    <property type="match status" value="1"/>
</dbReference>
<sequence length="128" mass="14703">MIRASNIPKTTFRTHYGYCEFLVMALVSIDNVLEYSKNEKDHDRHFRIILQRLSGEKLYAKFSKCEFLLNSMIFLGHVFKISWSLSVSVYDDEVIAGKCYDVEVISASAYDVKVIVAKFYDAEVGVVN</sequence>
<gene>
    <name evidence="1" type="ORF">MTR67_001197</name>
</gene>
<protein>
    <submittedName>
        <fullName evidence="1">Uncharacterized protein</fullName>
    </submittedName>
</protein>
<organism evidence="1 2">
    <name type="scientific">Solanum verrucosum</name>
    <dbReference type="NCBI Taxonomy" id="315347"/>
    <lineage>
        <taxon>Eukaryota</taxon>
        <taxon>Viridiplantae</taxon>
        <taxon>Streptophyta</taxon>
        <taxon>Embryophyta</taxon>
        <taxon>Tracheophyta</taxon>
        <taxon>Spermatophyta</taxon>
        <taxon>Magnoliopsida</taxon>
        <taxon>eudicotyledons</taxon>
        <taxon>Gunneridae</taxon>
        <taxon>Pentapetalae</taxon>
        <taxon>asterids</taxon>
        <taxon>lamiids</taxon>
        <taxon>Solanales</taxon>
        <taxon>Solanaceae</taxon>
        <taxon>Solanoideae</taxon>
        <taxon>Solaneae</taxon>
        <taxon>Solanum</taxon>
    </lineage>
</organism>
<keyword evidence="2" id="KW-1185">Reference proteome</keyword>
<dbReference type="SUPFAM" id="SSF56672">
    <property type="entry name" value="DNA/RNA polymerases"/>
    <property type="match status" value="1"/>
</dbReference>
<dbReference type="Proteomes" id="UP001234989">
    <property type="component" value="Chromosome 1"/>
</dbReference>